<feature type="domain" description="Carboxylesterase type B" evidence="4">
    <location>
        <begin position="12"/>
        <end position="332"/>
    </location>
</feature>
<comment type="similarity">
    <text evidence="1 3">Belongs to the type-B carboxylesterase/lipase family.</text>
</comment>
<comment type="caution">
    <text evidence="5">The sequence shown here is derived from an EMBL/GenBank/DDBJ whole genome shotgun (WGS) entry which is preliminary data.</text>
</comment>
<dbReference type="InterPro" id="IPR050309">
    <property type="entry name" value="Type-B_Carboxylest/Lipase"/>
</dbReference>
<evidence type="ECO:0000313" key="5">
    <source>
        <dbReference type="EMBL" id="KAK8878215.1"/>
    </source>
</evidence>
<proteinExistence type="inferred from homology"/>
<evidence type="ECO:0000256" key="1">
    <source>
        <dbReference type="ARBA" id="ARBA00005964"/>
    </source>
</evidence>
<dbReference type="PROSITE" id="PS00122">
    <property type="entry name" value="CARBOXYLESTERASE_B_1"/>
    <property type="match status" value="1"/>
</dbReference>
<evidence type="ECO:0000259" key="4">
    <source>
        <dbReference type="Pfam" id="PF00135"/>
    </source>
</evidence>
<keyword evidence="2 3" id="KW-0378">Hydrolase</keyword>
<evidence type="ECO:0000256" key="2">
    <source>
        <dbReference type="ARBA" id="ARBA00022801"/>
    </source>
</evidence>
<organism evidence="5 6">
    <name type="scientific">Tritrichomonas musculus</name>
    <dbReference type="NCBI Taxonomy" id="1915356"/>
    <lineage>
        <taxon>Eukaryota</taxon>
        <taxon>Metamonada</taxon>
        <taxon>Parabasalia</taxon>
        <taxon>Tritrichomonadida</taxon>
        <taxon>Tritrichomonadidae</taxon>
        <taxon>Tritrichomonas</taxon>
    </lineage>
</organism>
<accession>A0ABR2JME3</accession>
<dbReference type="Pfam" id="PF00135">
    <property type="entry name" value="COesterase"/>
    <property type="match status" value="2"/>
</dbReference>
<protein>
    <recommendedName>
        <fullName evidence="3">Carboxylic ester hydrolase</fullName>
        <ecNumber evidence="3">3.1.1.-</ecNumber>
    </recommendedName>
</protein>
<dbReference type="PANTHER" id="PTHR11559">
    <property type="entry name" value="CARBOXYLESTERASE"/>
    <property type="match status" value="1"/>
</dbReference>
<reference evidence="5 6" key="1">
    <citation type="submission" date="2024-04" db="EMBL/GenBank/DDBJ databases">
        <title>Tritrichomonas musculus Genome.</title>
        <authorList>
            <person name="Alves-Ferreira E."/>
            <person name="Grigg M."/>
            <person name="Lorenzi H."/>
            <person name="Galac M."/>
        </authorList>
    </citation>
    <scope>NUCLEOTIDE SEQUENCE [LARGE SCALE GENOMIC DNA]</scope>
    <source>
        <strain evidence="5 6">EAF2021</strain>
    </source>
</reference>
<dbReference type="SUPFAM" id="SSF53474">
    <property type="entry name" value="alpha/beta-Hydrolases"/>
    <property type="match status" value="1"/>
</dbReference>
<dbReference type="PROSITE" id="PS00941">
    <property type="entry name" value="CARBOXYLESTERASE_B_2"/>
    <property type="match status" value="1"/>
</dbReference>
<dbReference type="EC" id="3.1.1.-" evidence="3"/>
<name>A0ABR2JME3_9EUKA</name>
<gene>
    <name evidence="5" type="ORF">M9Y10_004980</name>
</gene>
<feature type="domain" description="Carboxylesterase type B" evidence="4">
    <location>
        <begin position="347"/>
        <end position="442"/>
    </location>
</feature>
<sequence>MTFNDQLDNIPNIEVEGGLISGVPGEKSHTIIFKGVPYAAPPIGKLRWCPPHPVVPWEGVRKCDTFGKICPQPFQPEVGFYRKEFYDMPDPEASEDCLYLNVWVPKQQLIDKSSPIPVSIYIHGGAFDHGWSHEKEFDGEAFNEHNTIYISINYRVNLFGFLTHPILIQNEETKLSCNNAVLDVLKAIRWVKQYIPNFGGDPNRITLFGQSAGSMLTSALSILNDAKGLFNNVILQSGVGYQIQMLDFIPLEKAIKIGQELMEPFNVKSVEDMQKIPMEDLLNRFLELSKTKQELLFSLTIDGKTFIKSFTESVDENSFHPQNIIIGYNSKDIFEDLLPKSINLLSKTLLKQGKNVFTYYFSPDIPGDDSGAFHSCELWFVFGTLKRCWRPFTEKDYNLSKIMISYWCNFISKGDPNQPGLPEWPKLTNQQNKSIELNYNISYIENS</sequence>
<dbReference type="EMBL" id="JAPFFF010000011">
    <property type="protein sequence ID" value="KAK8878215.1"/>
    <property type="molecule type" value="Genomic_DNA"/>
</dbReference>
<dbReference type="InterPro" id="IPR002018">
    <property type="entry name" value="CarbesteraseB"/>
</dbReference>
<dbReference type="Proteomes" id="UP001470230">
    <property type="component" value="Unassembled WGS sequence"/>
</dbReference>
<evidence type="ECO:0000313" key="6">
    <source>
        <dbReference type="Proteomes" id="UP001470230"/>
    </source>
</evidence>
<keyword evidence="6" id="KW-1185">Reference proteome</keyword>
<dbReference type="Gene3D" id="3.40.50.1820">
    <property type="entry name" value="alpha/beta hydrolase"/>
    <property type="match status" value="2"/>
</dbReference>
<dbReference type="InterPro" id="IPR019826">
    <property type="entry name" value="Carboxylesterase_B_AS"/>
</dbReference>
<dbReference type="InterPro" id="IPR019819">
    <property type="entry name" value="Carboxylesterase_B_CS"/>
</dbReference>
<dbReference type="InterPro" id="IPR029058">
    <property type="entry name" value="AB_hydrolase_fold"/>
</dbReference>
<evidence type="ECO:0000256" key="3">
    <source>
        <dbReference type="RuleBase" id="RU361235"/>
    </source>
</evidence>